<feature type="transmembrane region" description="Helical" evidence="8">
    <location>
        <begin position="130"/>
        <end position="150"/>
    </location>
</feature>
<dbReference type="PANTHER" id="PTHR30472">
    <property type="entry name" value="FERRIC ENTEROBACTIN TRANSPORT SYSTEM PERMEASE PROTEIN"/>
    <property type="match status" value="1"/>
</dbReference>
<accession>A0ABW0F6R9</accession>
<feature type="transmembrane region" description="Helical" evidence="8">
    <location>
        <begin position="106"/>
        <end position="124"/>
    </location>
</feature>
<dbReference type="Gene3D" id="1.10.3470.10">
    <property type="entry name" value="ABC transporter involved in vitamin B12 uptake, BtuC"/>
    <property type="match status" value="1"/>
</dbReference>
<evidence type="ECO:0000256" key="6">
    <source>
        <dbReference type="ARBA" id="ARBA00022989"/>
    </source>
</evidence>
<evidence type="ECO:0000256" key="4">
    <source>
        <dbReference type="ARBA" id="ARBA00022475"/>
    </source>
</evidence>
<dbReference type="RefSeq" id="WP_158448420.1">
    <property type="nucleotide sequence ID" value="NZ_JAOAOS010000030.1"/>
</dbReference>
<comment type="similarity">
    <text evidence="2">Belongs to the binding-protein-dependent transport system permease family. FecCD subfamily.</text>
</comment>
<feature type="transmembrane region" description="Helical" evidence="8">
    <location>
        <begin position="73"/>
        <end position="94"/>
    </location>
</feature>
<evidence type="ECO:0000256" key="5">
    <source>
        <dbReference type="ARBA" id="ARBA00022692"/>
    </source>
</evidence>
<dbReference type="Pfam" id="PF01032">
    <property type="entry name" value="FecCD"/>
    <property type="match status" value="1"/>
</dbReference>
<gene>
    <name evidence="9" type="ORF">ACFPK2_14810</name>
</gene>
<dbReference type="CDD" id="cd06550">
    <property type="entry name" value="TM_ABC_iron-siderophores_like"/>
    <property type="match status" value="1"/>
</dbReference>
<keyword evidence="7 8" id="KW-0472">Membrane</keyword>
<feature type="transmembrane region" description="Helical" evidence="8">
    <location>
        <begin position="204"/>
        <end position="224"/>
    </location>
</feature>
<evidence type="ECO:0000256" key="1">
    <source>
        <dbReference type="ARBA" id="ARBA00004651"/>
    </source>
</evidence>
<evidence type="ECO:0000256" key="2">
    <source>
        <dbReference type="ARBA" id="ARBA00007935"/>
    </source>
</evidence>
<evidence type="ECO:0000313" key="9">
    <source>
        <dbReference type="EMBL" id="MFC5294256.1"/>
    </source>
</evidence>
<reference evidence="10" key="1">
    <citation type="journal article" date="2019" name="Int. J. Syst. Evol. Microbiol.">
        <title>The Global Catalogue of Microorganisms (GCM) 10K type strain sequencing project: providing services to taxonomists for standard genome sequencing and annotation.</title>
        <authorList>
            <consortium name="The Broad Institute Genomics Platform"/>
            <consortium name="The Broad Institute Genome Sequencing Center for Infectious Disease"/>
            <person name="Wu L."/>
            <person name="Ma J."/>
        </authorList>
    </citation>
    <scope>NUCLEOTIDE SEQUENCE [LARGE SCALE GENOMIC DNA]</scope>
    <source>
        <strain evidence="10">CGMCC 1.15643</strain>
    </source>
</reference>
<keyword evidence="3" id="KW-0813">Transport</keyword>
<dbReference type="PANTHER" id="PTHR30472:SF24">
    <property type="entry name" value="FERRIC ENTEROBACTIN TRANSPORT SYSTEM PERMEASE PROTEIN FEPG"/>
    <property type="match status" value="1"/>
</dbReference>
<comment type="caution">
    <text evidence="9">The sequence shown here is derived from an EMBL/GenBank/DDBJ whole genome shotgun (WGS) entry which is preliminary data.</text>
</comment>
<keyword evidence="10" id="KW-1185">Reference proteome</keyword>
<feature type="transmembrane region" description="Helical" evidence="8">
    <location>
        <begin position="257"/>
        <end position="279"/>
    </location>
</feature>
<dbReference type="SUPFAM" id="SSF81345">
    <property type="entry name" value="ABC transporter involved in vitamin B12 uptake, BtuC"/>
    <property type="match status" value="1"/>
</dbReference>
<evidence type="ECO:0000256" key="3">
    <source>
        <dbReference type="ARBA" id="ARBA00022448"/>
    </source>
</evidence>
<evidence type="ECO:0000313" key="10">
    <source>
        <dbReference type="Proteomes" id="UP001595976"/>
    </source>
</evidence>
<organism evidence="9 10">
    <name type="scientific">Bosea minatitlanensis</name>
    <dbReference type="NCBI Taxonomy" id="128782"/>
    <lineage>
        <taxon>Bacteria</taxon>
        <taxon>Pseudomonadati</taxon>
        <taxon>Pseudomonadota</taxon>
        <taxon>Alphaproteobacteria</taxon>
        <taxon>Hyphomicrobiales</taxon>
        <taxon>Boseaceae</taxon>
        <taxon>Bosea</taxon>
    </lineage>
</organism>
<comment type="subcellular location">
    <subcellularLocation>
        <location evidence="1">Cell membrane</location>
        <topology evidence="1">Multi-pass membrane protein</topology>
    </subcellularLocation>
</comment>
<name>A0ABW0F6R9_9HYPH</name>
<keyword evidence="4" id="KW-1003">Cell membrane</keyword>
<keyword evidence="5 8" id="KW-0812">Transmembrane</keyword>
<keyword evidence="6 8" id="KW-1133">Transmembrane helix</keyword>
<protein>
    <submittedName>
        <fullName evidence="9">FecCD family ABC transporter permease</fullName>
    </submittedName>
</protein>
<feature type="transmembrane region" description="Helical" evidence="8">
    <location>
        <begin position="317"/>
        <end position="336"/>
    </location>
</feature>
<proteinExistence type="inferred from homology"/>
<evidence type="ECO:0000256" key="8">
    <source>
        <dbReference type="SAM" id="Phobius"/>
    </source>
</evidence>
<dbReference type="EMBL" id="JBHSLI010000005">
    <property type="protein sequence ID" value="MFC5294256.1"/>
    <property type="molecule type" value="Genomic_DNA"/>
</dbReference>
<dbReference type="InterPro" id="IPR037294">
    <property type="entry name" value="ABC_BtuC-like"/>
</dbReference>
<feature type="transmembrane region" description="Helical" evidence="8">
    <location>
        <begin position="162"/>
        <end position="184"/>
    </location>
</feature>
<evidence type="ECO:0000256" key="7">
    <source>
        <dbReference type="ARBA" id="ARBA00023136"/>
    </source>
</evidence>
<dbReference type="InterPro" id="IPR000522">
    <property type="entry name" value="ABC_transptr_permease_BtuC"/>
</dbReference>
<dbReference type="Proteomes" id="UP001595976">
    <property type="component" value="Unassembled WGS sequence"/>
</dbReference>
<sequence>MSARSLVLRLGPFSLMWRPRTALVCAALAGIAAGLAVALLGTGTLAFSPAEILAALASEGRDPMAEKVVWGLRLPRVVTACCVGAALGMAGAIFQSVSRNALGSPDIIGFTAGAATGAIVQIILFDADPLAVSLAAALASMAMAVLVFLLALKGRVTGGYRLVLVGLGVGATLTGVNTILLVASDLDRSMSAQLWLAGSLAARSWAHAGPAALGLALIVPVALLHARRLALLEMGDDAASQLGIAVERTRLSMVMTAVGLTALATAAAGPIAFIALAAPQLARRLCRSPDVPLVAGAAMGAVLLLSADLFSQRFPAGLNLPIGLTTALLGGLYLLWRLSRDERI</sequence>